<name>X0UUR2_9ZZZZ</name>
<proteinExistence type="predicted"/>
<sequence length="60" mass="6832">LSLLVDVELERDKLEAENEALQKVRNGLLWLNNNLANYGSQDFLAYLRAAIQDALLTKDE</sequence>
<dbReference type="AlphaFoldDB" id="X0UUR2"/>
<accession>X0UUR2</accession>
<organism evidence="1">
    <name type="scientific">marine sediment metagenome</name>
    <dbReference type="NCBI Taxonomy" id="412755"/>
    <lineage>
        <taxon>unclassified sequences</taxon>
        <taxon>metagenomes</taxon>
        <taxon>ecological metagenomes</taxon>
    </lineage>
</organism>
<comment type="caution">
    <text evidence="1">The sequence shown here is derived from an EMBL/GenBank/DDBJ whole genome shotgun (WGS) entry which is preliminary data.</text>
</comment>
<dbReference type="EMBL" id="BARS01024108">
    <property type="protein sequence ID" value="GAG04028.1"/>
    <property type="molecule type" value="Genomic_DNA"/>
</dbReference>
<protein>
    <submittedName>
        <fullName evidence="1">Uncharacterized protein</fullName>
    </submittedName>
</protein>
<gene>
    <name evidence="1" type="ORF">S01H1_38303</name>
</gene>
<feature type="non-terminal residue" evidence="1">
    <location>
        <position position="1"/>
    </location>
</feature>
<evidence type="ECO:0000313" key="1">
    <source>
        <dbReference type="EMBL" id="GAG04028.1"/>
    </source>
</evidence>
<reference evidence="1" key="1">
    <citation type="journal article" date="2014" name="Front. Microbiol.">
        <title>High frequency of phylogenetically diverse reductive dehalogenase-homologous genes in deep subseafloor sedimentary metagenomes.</title>
        <authorList>
            <person name="Kawai M."/>
            <person name="Futagami T."/>
            <person name="Toyoda A."/>
            <person name="Takaki Y."/>
            <person name="Nishi S."/>
            <person name="Hori S."/>
            <person name="Arai W."/>
            <person name="Tsubouchi T."/>
            <person name="Morono Y."/>
            <person name="Uchiyama I."/>
            <person name="Ito T."/>
            <person name="Fujiyama A."/>
            <person name="Inagaki F."/>
            <person name="Takami H."/>
        </authorList>
    </citation>
    <scope>NUCLEOTIDE SEQUENCE</scope>
    <source>
        <strain evidence="1">Expedition CK06-06</strain>
    </source>
</reference>